<evidence type="ECO:0000313" key="2">
    <source>
        <dbReference type="Proteomes" id="UP000257136"/>
    </source>
</evidence>
<keyword evidence="2" id="KW-1185">Reference proteome</keyword>
<evidence type="ECO:0000313" key="1">
    <source>
        <dbReference type="EMBL" id="REH00389.1"/>
    </source>
</evidence>
<dbReference type="EMBL" id="QUNI01000003">
    <property type="protein sequence ID" value="REH00389.1"/>
    <property type="molecule type" value="Genomic_DNA"/>
</dbReference>
<organism evidence="1 2">
    <name type="scientific">Flavobacterium aquicola</name>
    <dbReference type="NCBI Taxonomy" id="1682742"/>
    <lineage>
        <taxon>Bacteria</taxon>
        <taxon>Pseudomonadati</taxon>
        <taxon>Bacteroidota</taxon>
        <taxon>Flavobacteriia</taxon>
        <taxon>Flavobacteriales</taxon>
        <taxon>Flavobacteriaceae</taxon>
        <taxon>Flavobacterium</taxon>
    </lineage>
</organism>
<accession>A0A3E0EQG9</accession>
<protein>
    <submittedName>
        <fullName evidence="1">Uncharacterized protein</fullName>
    </submittedName>
</protein>
<proteinExistence type="predicted"/>
<comment type="caution">
    <text evidence="1">The sequence shown here is derived from an EMBL/GenBank/DDBJ whole genome shotgun (WGS) entry which is preliminary data.</text>
</comment>
<gene>
    <name evidence="1" type="ORF">C8P67_103374</name>
</gene>
<name>A0A3E0EQG9_9FLAO</name>
<sequence length="48" mass="5614">MCSIGIFVFKTDSKKLILKRTLNPNNRYIEYFSKFGAVSSYPLQSFIF</sequence>
<reference evidence="1 2" key="1">
    <citation type="submission" date="2018-08" db="EMBL/GenBank/DDBJ databases">
        <title>Genomic Encyclopedia of Archaeal and Bacterial Type Strains, Phase II (KMG-II): from individual species to whole genera.</title>
        <authorList>
            <person name="Goeker M."/>
        </authorList>
    </citation>
    <scope>NUCLEOTIDE SEQUENCE [LARGE SCALE GENOMIC DNA]</scope>
    <source>
        <strain evidence="1 2">DSM 100880</strain>
    </source>
</reference>
<dbReference type="Proteomes" id="UP000257136">
    <property type="component" value="Unassembled WGS sequence"/>
</dbReference>
<dbReference type="AlphaFoldDB" id="A0A3E0EQG9"/>